<feature type="transmembrane region" description="Helical" evidence="8">
    <location>
        <begin position="339"/>
        <end position="358"/>
    </location>
</feature>
<evidence type="ECO:0000256" key="7">
    <source>
        <dbReference type="ARBA" id="ARBA00024033"/>
    </source>
</evidence>
<evidence type="ECO:0000256" key="5">
    <source>
        <dbReference type="ARBA" id="ARBA00022989"/>
    </source>
</evidence>
<keyword evidence="10" id="KW-1185">Reference proteome</keyword>
<evidence type="ECO:0000256" key="2">
    <source>
        <dbReference type="ARBA" id="ARBA00022475"/>
    </source>
</evidence>
<dbReference type="Pfam" id="PF09594">
    <property type="entry name" value="GT87"/>
    <property type="match status" value="1"/>
</dbReference>
<evidence type="ECO:0000256" key="1">
    <source>
        <dbReference type="ARBA" id="ARBA00004651"/>
    </source>
</evidence>
<feature type="transmembrane region" description="Helical" evidence="8">
    <location>
        <begin position="101"/>
        <end position="120"/>
    </location>
</feature>
<keyword evidence="3" id="KW-0808">Transferase</keyword>
<keyword evidence="5 8" id="KW-1133">Transmembrane helix</keyword>
<feature type="transmembrane region" description="Helical" evidence="8">
    <location>
        <begin position="74"/>
        <end position="94"/>
    </location>
</feature>
<evidence type="ECO:0000256" key="4">
    <source>
        <dbReference type="ARBA" id="ARBA00022692"/>
    </source>
</evidence>
<evidence type="ECO:0000256" key="6">
    <source>
        <dbReference type="ARBA" id="ARBA00023136"/>
    </source>
</evidence>
<organism evidence="9 10">
    <name type="scientific">Azospirillum melinis</name>
    <dbReference type="NCBI Taxonomy" id="328839"/>
    <lineage>
        <taxon>Bacteria</taxon>
        <taxon>Pseudomonadati</taxon>
        <taxon>Pseudomonadota</taxon>
        <taxon>Alphaproteobacteria</taxon>
        <taxon>Rhodospirillales</taxon>
        <taxon>Azospirillaceae</taxon>
        <taxon>Azospirillum</taxon>
    </lineage>
</organism>
<sequence length="409" mass="44215">MNSNGILLSRFLRGGDAWRRDASAVAVVVWCLFVVAMAVLAVVRPERPITHIYRDAVVDWWSSVPVYTQGIHGFLYFPSSAVLLGPLAALPLGLGDQIWRLAMVAVFSGAVYRVALLLHPYMGRTLAAWVLVAAIPTASINVLRGQCELMMMSVVLHAAVDLAHRRDRRGATMLALAVALKPLALVPALLFAVVRPGVRRPLALGLLIAAVAPFLHPDPGYVAGQYAAMIGKLATAAAPDSGRWFDLTRMLAEAGVQPAYATMTALRLAGALLVVGIVWTAGRRLDHVTGMIVTVMLGAWYLVLFNPRTEEGSYLSIAVLTTLAALVEHRRPRAGAVPMLLGLAVTGLGLHFYGGWFYRPTQMWLKQSLTLALLIYPVWLVVSRRSLLAHPVPAGGQVLHCFSGEVEES</sequence>
<comment type="similarity">
    <text evidence="7">Belongs to the glycosyltransferase 87 family.</text>
</comment>
<evidence type="ECO:0000256" key="8">
    <source>
        <dbReference type="SAM" id="Phobius"/>
    </source>
</evidence>
<dbReference type="Proteomes" id="UP000605086">
    <property type="component" value="Unassembled WGS sequence"/>
</dbReference>
<name>A0ABX2KNA6_9PROT</name>
<feature type="transmembrane region" description="Helical" evidence="8">
    <location>
        <begin position="288"/>
        <end position="305"/>
    </location>
</feature>
<keyword evidence="2" id="KW-1003">Cell membrane</keyword>
<evidence type="ECO:0000256" key="3">
    <source>
        <dbReference type="ARBA" id="ARBA00022679"/>
    </source>
</evidence>
<evidence type="ECO:0000313" key="9">
    <source>
        <dbReference type="EMBL" id="NUB01299.1"/>
    </source>
</evidence>
<keyword evidence="4 8" id="KW-0812">Transmembrane</keyword>
<proteinExistence type="inferred from homology"/>
<feature type="transmembrane region" description="Helical" evidence="8">
    <location>
        <begin position="259"/>
        <end position="281"/>
    </location>
</feature>
<gene>
    <name evidence="9" type="ORF">GBZ48_18715</name>
</gene>
<dbReference type="RefSeq" id="WP_174472375.1">
    <property type="nucleotide sequence ID" value="NZ_JAGINN010000014.1"/>
</dbReference>
<accession>A0ABX2KNA6</accession>
<reference evidence="9 10" key="1">
    <citation type="submission" date="2019-10" db="EMBL/GenBank/DDBJ databases">
        <title>Genome sequence of Azospirillum melinis.</title>
        <authorList>
            <person name="Ambrosini A."/>
            <person name="Sant'Anna F.H."/>
            <person name="Cassan F.D."/>
            <person name="Souza E.M."/>
            <person name="Passaglia L.M.P."/>
        </authorList>
    </citation>
    <scope>NUCLEOTIDE SEQUENCE [LARGE SCALE GENOMIC DNA]</scope>
    <source>
        <strain evidence="9 10">TMCY0552</strain>
    </source>
</reference>
<dbReference type="EMBL" id="WHOS01000024">
    <property type="protein sequence ID" value="NUB01299.1"/>
    <property type="molecule type" value="Genomic_DNA"/>
</dbReference>
<dbReference type="InterPro" id="IPR018584">
    <property type="entry name" value="GT87"/>
</dbReference>
<feature type="transmembrane region" description="Helical" evidence="8">
    <location>
        <begin position="126"/>
        <end position="143"/>
    </location>
</feature>
<evidence type="ECO:0000313" key="10">
    <source>
        <dbReference type="Proteomes" id="UP000605086"/>
    </source>
</evidence>
<keyword evidence="6 8" id="KW-0472">Membrane</keyword>
<feature type="transmembrane region" description="Helical" evidence="8">
    <location>
        <begin position="174"/>
        <end position="194"/>
    </location>
</feature>
<feature type="transmembrane region" description="Helical" evidence="8">
    <location>
        <begin position="21"/>
        <end position="43"/>
    </location>
</feature>
<comment type="subcellular location">
    <subcellularLocation>
        <location evidence="1">Cell membrane</location>
        <topology evidence="1">Multi-pass membrane protein</topology>
    </subcellularLocation>
</comment>
<comment type="caution">
    <text evidence="9">The sequence shown here is derived from an EMBL/GenBank/DDBJ whole genome shotgun (WGS) entry which is preliminary data.</text>
</comment>
<protein>
    <submittedName>
        <fullName evidence="9">DUF2029 domain-containing protein</fullName>
    </submittedName>
</protein>